<accession>A0A8J3QNL3</accession>
<organism evidence="1 2">
    <name type="scientific">Rugosimonospora africana</name>
    <dbReference type="NCBI Taxonomy" id="556532"/>
    <lineage>
        <taxon>Bacteria</taxon>
        <taxon>Bacillati</taxon>
        <taxon>Actinomycetota</taxon>
        <taxon>Actinomycetes</taxon>
        <taxon>Micromonosporales</taxon>
        <taxon>Micromonosporaceae</taxon>
        <taxon>Rugosimonospora</taxon>
    </lineage>
</organism>
<reference evidence="1" key="1">
    <citation type="submission" date="2021-01" db="EMBL/GenBank/DDBJ databases">
        <title>Whole genome shotgun sequence of Rugosimonospora africana NBRC 104875.</title>
        <authorList>
            <person name="Komaki H."/>
            <person name="Tamura T."/>
        </authorList>
    </citation>
    <scope>NUCLEOTIDE SEQUENCE</scope>
    <source>
        <strain evidence="1">NBRC 104875</strain>
    </source>
</reference>
<gene>
    <name evidence="1" type="ORF">Raf01_15090</name>
</gene>
<dbReference type="AlphaFoldDB" id="A0A8J3QNL3"/>
<evidence type="ECO:0000313" key="2">
    <source>
        <dbReference type="Proteomes" id="UP000642748"/>
    </source>
</evidence>
<evidence type="ECO:0000313" key="1">
    <source>
        <dbReference type="EMBL" id="GIH13337.1"/>
    </source>
</evidence>
<proteinExistence type="predicted"/>
<comment type="caution">
    <text evidence="1">The sequence shown here is derived from an EMBL/GenBank/DDBJ whole genome shotgun (WGS) entry which is preliminary data.</text>
</comment>
<keyword evidence="2" id="KW-1185">Reference proteome</keyword>
<protein>
    <submittedName>
        <fullName evidence="1">Uncharacterized protein</fullName>
    </submittedName>
</protein>
<sequence length="92" mass="9313">MTRAAAEPPRTTAAGLARTAELARMVAAGSARRAVTERARKAAAVPARAVAAGLVRSAGAAWLAEAVGPALRARPAVWCAAARCAIAWRPAV</sequence>
<dbReference type="EMBL" id="BONZ01000013">
    <property type="protein sequence ID" value="GIH13337.1"/>
    <property type="molecule type" value="Genomic_DNA"/>
</dbReference>
<name>A0A8J3QNL3_9ACTN</name>
<dbReference type="Proteomes" id="UP000642748">
    <property type="component" value="Unassembled WGS sequence"/>
</dbReference>